<organism evidence="14">
    <name type="scientific">freshwater metagenome</name>
    <dbReference type="NCBI Taxonomy" id="449393"/>
    <lineage>
        <taxon>unclassified sequences</taxon>
        <taxon>metagenomes</taxon>
        <taxon>ecological metagenomes</taxon>
    </lineage>
</organism>
<dbReference type="AlphaFoldDB" id="A0A6J6B8T0"/>
<dbReference type="EMBL" id="CAEZSP010000001">
    <property type="protein sequence ID" value="CAB4534703.1"/>
    <property type="molecule type" value="Genomic_DNA"/>
</dbReference>
<evidence type="ECO:0000256" key="10">
    <source>
        <dbReference type="ARBA" id="ARBA00023146"/>
    </source>
</evidence>
<accession>A0A6J6B8T0</accession>
<protein>
    <recommendedName>
        <fullName evidence="3">Cysteine--tRNA ligase</fullName>
        <ecNumber evidence="2">6.1.1.16</ecNumber>
    </recommendedName>
    <alternativeName>
        <fullName evidence="11">Cysteinyl-tRNA synthetase</fullName>
    </alternativeName>
</protein>
<proteinExistence type="inferred from homology"/>
<evidence type="ECO:0000256" key="11">
    <source>
        <dbReference type="ARBA" id="ARBA00031499"/>
    </source>
</evidence>
<sequence>MDFSGDFTSEVAGAIGKRVSIRLREGDSMRDLLGVLKSEGEIIKGDGSVATFSTSDIAFFRVIPVFNRRDHERELEEARLQLYETASRQLREISSDLVRIYSCGPTVYRDAHVGNMRTFLLTDLIVRVLSLKGQSAITVQNITDVGHMNDNFVAGAQEDKVLQEARNQSLTPIEIARKYEERFHKDLASLNITPAHFYPRASDNMREIIEAIGVLIESGNAYVGSDKNVYFSAESFPSYGFISGNKLDSLKPGHRFEFEDDGAKRFHADWALWKVSATRTEMVWDSPWGIGFPGWHIECTAMSLQLLGDSVDIHVGGIDLRFPHHENERAQTNSIAKKDVVAHWLHGEHLLFEGRKMSKSAGNVVLVEEIIAAGLDPLALRLALLENRYRSQMNLTWDSLRAAHATLERWRSLVNSWGWGAELKYDQEVHANLMNDLDTPKVLIRLRAIEKDVTIGALDKRAIFLYADLVLGLDISRAPKVIEVSDEVKGLIELRTAARAEGNWSESDRLRDQLLSLGYKVQDGKS</sequence>
<gene>
    <name evidence="14" type="ORF">UFOPK1440_00035</name>
</gene>
<dbReference type="EC" id="6.1.1.16" evidence="2"/>
<evidence type="ECO:0000256" key="7">
    <source>
        <dbReference type="ARBA" id="ARBA00022833"/>
    </source>
</evidence>
<dbReference type="GO" id="GO:0046872">
    <property type="term" value="F:metal ion binding"/>
    <property type="evidence" value="ECO:0007669"/>
    <property type="project" value="UniProtKB-KW"/>
</dbReference>
<evidence type="ECO:0000256" key="3">
    <source>
        <dbReference type="ARBA" id="ARBA00014738"/>
    </source>
</evidence>
<dbReference type="PRINTS" id="PR00983">
    <property type="entry name" value="TRNASYNTHCYS"/>
</dbReference>
<dbReference type="PANTHER" id="PTHR10890">
    <property type="entry name" value="CYSTEINYL-TRNA SYNTHETASE"/>
    <property type="match status" value="1"/>
</dbReference>
<dbReference type="Pfam" id="PF01406">
    <property type="entry name" value="tRNA-synt_1e"/>
    <property type="match status" value="1"/>
</dbReference>
<keyword evidence="8" id="KW-0067">ATP-binding</keyword>
<keyword evidence="4" id="KW-0436">Ligase</keyword>
<name>A0A6J6B8T0_9ZZZZ</name>
<dbReference type="PANTHER" id="PTHR10890:SF3">
    <property type="entry name" value="CYSTEINE--TRNA LIGASE, CYTOPLASMIC"/>
    <property type="match status" value="1"/>
</dbReference>
<evidence type="ECO:0000313" key="14">
    <source>
        <dbReference type="EMBL" id="CAB4534703.1"/>
    </source>
</evidence>
<evidence type="ECO:0000256" key="8">
    <source>
        <dbReference type="ARBA" id="ARBA00022840"/>
    </source>
</evidence>
<keyword evidence="6" id="KW-0547">Nucleotide-binding</keyword>
<keyword evidence="9" id="KW-0648">Protein biosynthesis</keyword>
<dbReference type="GO" id="GO:0005524">
    <property type="term" value="F:ATP binding"/>
    <property type="evidence" value="ECO:0007669"/>
    <property type="project" value="UniProtKB-KW"/>
</dbReference>
<evidence type="ECO:0000256" key="6">
    <source>
        <dbReference type="ARBA" id="ARBA00022741"/>
    </source>
</evidence>
<evidence type="ECO:0000256" key="4">
    <source>
        <dbReference type="ARBA" id="ARBA00022598"/>
    </source>
</evidence>
<dbReference type="Gene3D" id="3.40.50.620">
    <property type="entry name" value="HUPs"/>
    <property type="match status" value="1"/>
</dbReference>
<evidence type="ECO:0000259" key="13">
    <source>
        <dbReference type="Pfam" id="PF23493"/>
    </source>
</evidence>
<dbReference type="InterPro" id="IPR056411">
    <property type="entry name" value="CysS_C"/>
</dbReference>
<keyword evidence="7" id="KW-0862">Zinc</keyword>
<dbReference type="Pfam" id="PF23493">
    <property type="entry name" value="CysS_C"/>
    <property type="match status" value="1"/>
</dbReference>
<dbReference type="GO" id="GO:0005829">
    <property type="term" value="C:cytosol"/>
    <property type="evidence" value="ECO:0007669"/>
    <property type="project" value="TreeGrafter"/>
</dbReference>
<evidence type="ECO:0000259" key="12">
    <source>
        <dbReference type="Pfam" id="PF01406"/>
    </source>
</evidence>
<dbReference type="InterPro" id="IPR014729">
    <property type="entry name" value="Rossmann-like_a/b/a_fold"/>
</dbReference>
<dbReference type="GO" id="GO:0004817">
    <property type="term" value="F:cysteine-tRNA ligase activity"/>
    <property type="evidence" value="ECO:0007669"/>
    <property type="project" value="UniProtKB-EC"/>
</dbReference>
<feature type="domain" description="Cysteinyl-tRNA ligase anticodon binding" evidence="13">
    <location>
        <begin position="484"/>
        <end position="525"/>
    </location>
</feature>
<dbReference type="SUPFAM" id="SSF52374">
    <property type="entry name" value="Nucleotidylyl transferase"/>
    <property type="match status" value="1"/>
</dbReference>
<comment type="cofactor">
    <cofactor evidence="1">
        <name>Zn(2+)</name>
        <dbReference type="ChEBI" id="CHEBI:29105"/>
    </cofactor>
</comment>
<feature type="domain" description="tRNA synthetases class I catalytic" evidence="12">
    <location>
        <begin position="92"/>
        <end position="403"/>
    </location>
</feature>
<keyword evidence="5" id="KW-0479">Metal-binding</keyword>
<evidence type="ECO:0000256" key="9">
    <source>
        <dbReference type="ARBA" id="ARBA00022917"/>
    </source>
</evidence>
<dbReference type="InterPro" id="IPR024909">
    <property type="entry name" value="Cys-tRNA/MSH_ligase"/>
</dbReference>
<dbReference type="InterPro" id="IPR009080">
    <property type="entry name" value="tRNAsynth_Ia_anticodon-bd"/>
</dbReference>
<dbReference type="SUPFAM" id="SSF47323">
    <property type="entry name" value="Anticodon-binding domain of a subclass of class I aminoacyl-tRNA synthetases"/>
    <property type="match status" value="1"/>
</dbReference>
<dbReference type="NCBIfam" id="TIGR00435">
    <property type="entry name" value="cysS"/>
    <property type="match status" value="1"/>
</dbReference>
<dbReference type="InterPro" id="IPR032678">
    <property type="entry name" value="tRNA-synt_1_cat_dom"/>
</dbReference>
<dbReference type="InterPro" id="IPR015803">
    <property type="entry name" value="Cys-tRNA-ligase"/>
</dbReference>
<evidence type="ECO:0000256" key="5">
    <source>
        <dbReference type="ARBA" id="ARBA00022723"/>
    </source>
</evidence>
<evidence type="ECO:0000256" key="2">
    <source>
        <dbReference type="ARBA" id="ARBA00012832"/>
    </source>
</evidence>
<reference evidence="14" key="1">
    <citation type="submission" date="2020-05" db="EMBL/GenBank/DDBJ databases">
        <authorList>
            <person name="Chiriac C."/>
            <person name="Salcher M."/>
            <person name="Ghai R."/>
            <person name="Kavagutti S V."/>
        </authorList>
    </citation>
    <scope>NUCLEOTIDE SEQUENCE</scope>
</reference>
<keyword evidence="10" id="KW-0030">Aminoacyl-tRNA synthetase</keyword>
<dbReference type="GO" id="GO:0006423">
    <property type="term" value="P:cysteinyl-tRNA aminoacylation"/>
    <property type="evidence" value="ECO:0007669"/>
    <property type="project" value="InterPro"/>
</dbReference>
<evidence type="ECO:0000256" key="1">
    <source>
        <dbReference type="ARBA" id="ARBA00001947"/>
    </source>
</evidence>
<dbReference type="HAMAP" id="MF_00041">
    <property type="entry name" value="Cys_tRNA_synth"/>
    <property type="match status" value="1"/>
</dbReference>